<dbReference type="RefSeq" id="WP_014322471.1">
    <property type="nucleotide sequence ID" value="NC_016803.1"/>
</dbReference>
<dbReference type="SMART" id="SM00028">
    <property type="entry name" value="TPR"/>
    <property type="match status" value="4"/>
</dbReference>
<dbReference type="STRING" id="641491.DND132_1838"/>
<dbReference type="PANTHER" id="PTHR45641:SF19">
    <property type="entry name" value="NEPHROCYSTIN-3"/>
    <property type="match status" value="1"/>
</dbReference>
<dbReference type="Pfam" id="PF13424">
    <property type="entry name" value="TPR_12"/>
    <property type="match status" value="2"/>
</dbReference>
<dbReference type="SMR" id="F0JGC7"/>
<protein>
    <recommendedName>
        <fullName evidence="5">Tetratricopeptide repeat protein</fullName>
    </recommendedName>
</protein>
<evidence type="ECO:0000256" key="2">
    <source>
        <dbReference type="ARBA" id="ARBA00022803"/>
    </source>
</evidence>
<proteinExistence type="predicted"/>
<name>F0JGC7_9BACT</name>
<dbReference type="InterPro" id="IPR011990">
    <property type="entry name" value="TPR-like_helical_dom_sf"/>
</dbReference>
<reference evidence="3 4" key="1">
    <citation type="journal article" date="2011" name="J. Bacteriol.">
        <title>Genome sequence of the mercury-methylating strain Desulfovibrio desulfuricans ND132.</title>
        <authorList>
            <person name="Brown S.D."/>
            <person name="Gilmour C.C."/>
            <person name="Kucken A.M."/>
            <person name="Wall J.D."/>
            <person name="Elias D.A."/>
            <person name="Brandt C.C."/>
            <person name="Podar M."/>
            <person name="Chertkov O."/>
            <person name="Held B."/>
            <person name="Bruce D.C."/>
            <person name="Detter J.C."/>
            <person name="Tapia R."/>
            <person name="Han C.S."/>
            <person name="Goodwin L.A."/>
            <person name="Cheng J.F."/>
            <person name="Pitluck S."/>
            <person name="Woyke T."/>
            <person name="Mikhailova N."/>
            <person name="Ivanova N.N."/>
            <person name="Han J."/>
            <person name="Lucas S."/>
            <person name="Lapidus A.L."/>
            <person name="Land M.L."/>
            <person name="Hauser L.J."/>
            <person name="Palumbo A.V."/>
        </authorList>
    </citation>
    <scope>NUCLEOTIDE SEQUENCE [LARGE SCALE GENOMIC DNA]</scope>
    <source>
        <strain evidence="3 4">ND132</strain>
    </source>
</reference>
<accession>F0JGC7</accession>
<evidence type="ECO:0008006" key="5">
    <source>
        <dbReference type="Google" id="ProtNLM"/>
    </source>
</evidence>
<keyword evidence="1" id="KW-0677">Repeat</keyword>
<dbReference type="Proteomes" id="UP000007845">
    <property type="component" value="Chromosome"/>
</dbReference>
<dbReference type="InterPro" id="IPR019734">
    <property type="entry name" value="TPR_rpt"/>
</dbReference>
<gene>
    <name evidence="3" type="ORF">DND132_1838</name>
</gene>
<dbReference type="HOGENOM" id="CLU_609331_0_0_7"/>
<dbReference type="PANTHER" id="PTHR45641">
    <property type="entry name" value="TETRATRICOPEPTIDE REPEAT PROTEIN (AFU_ORTHOLOGUE AFUA_6G03870)"/>
    <property type="match status" value="1"/>
</dbReference>
<evidence type="ECO:0000256" key="1">
    <source>
        <dbReference type="ARBA" id="ARBA00022737"/>
    </source>
</evidence>
<keyword evidence="2" id="KW-0802">TPR repeat</keyword>
<keyword evidence="4" id="KW-1185">Reference proteome</keyword>
<dbReference type="KEGG" id="ddn:DND132_1838"/>
<evidence type="ECO:0000313" key="3">
    <source>
        <dbReference type="EMBL" id="EGB15044.1"/>
    </source>
</evidence>
<sequence length="449" mass="48145">MTETSDARTHGAILDLVREVEREAPGGAETLYMAAMLADSPLPYDFVLSVDGTPHNPALVNPAAAFFAATAIMDPLVNRGLVEADADEQAFALPGDVRAALRAGLDREQTAEWAGRAVYALNLSLPDADPQNWPLTEWLLPHVLACRDLAVDPGVPTAAANRVLHQAGFSLHFQGRHREAAELLEAAMAVDVAVKGGHHPDIAADLEGLATVYRAGGDLVRAEAAFRACLDLQGEIFTANHPATAPVLNGLALVLWERGDAAGAEAALDGCLDVLRAAGEERGPARAACLHDKALLLDALDRSAEGLRLAQDCLALTTDLYGGHHPETAAAHDLVGRLCRGLGRDDEAETHFRAGVDVRSRVFGQDHPETGRALCDLALFLDERRREAEALDCFERGFEAWEEWLGPDRPLSGEALDHLIAFLERTASSASPLRERALARLKRIVEQAG</sequence>
<dbReference type="eggNOG" id="COG0457">
    <property type="taxonomic scope" value="Bacteria"/>
</dbReference>
<dbReference type="Pfam" id="PF13374">
    <property type="entry name" value="TPR_10"/>
    <property type="match status" value="1"/>
</dbReference>
<organism evidence="3 4">
    <name type="scientific">Pseudodesulfovibrio mercurii</name>
    <dbReference type="NCBI Taxonomy" id="641491"/>
    <lineage>
        <taxon>Bacteria</taxon>
        <taxon>Pseudomonadati</taxon>
        <taxon>Thermodesulfobacteriota</taxon>
        <taxon>Desulfovibrionia</taxon>
        <taxon>Desulfovibrionales</taxon>
        <taxon>Desulfovibrionaceae</taxon>
    </lineage>
</organism>
<dbReference type="EMBL" id="CP003220">
    <property type="protein sequence ID" value="EGB15044.1"/>
    <property type="molecule type" value="Genomic_DNA"/>
</dbReference>
<dbReference type="Gene3D" id="1.25.40.10">
    <property type="entry name" value="Tetratricopeptide repeat domain"/>
    <property type="match status" value="2"/>
</dbReference>
<dbReference type="SUPFAM" id="SSF48452">
    <property type="entry name" value="TPR-like"/>
    <property type="match status" value="2"/>
</dbReference>
<dbReference type="AlphaFoldDB" id="F0JGC7"/>
<evidence type="ECO:0000313" key="4">
    <source>
        <dbReference type="Proteomes" id="UP000007845"/>
    </source>
</evidence>